<dbReference type="PATRIC" id="fig|930944.6.peg.2655"/>
<protein>
    <submittedName>
        <fullName evidence="1">Uncharacterized protein</fullName>
    </submittedName>
</protein>
<dbReference type="EMBL" id="FR729477">
    <property type="protein sequence ID" value="CBY25513.1"/>
    <property type="molecule type" value="Genomic_DNA"/>
</dbReference>
<dbReference type="HOGENOM" id="CLU_3350583_0_0_6"/>
<dbReference type="AlphaFoldDB" id="A0A0H3NK98"/>
<dbReference type="Proteomes" id="UP000008084">
    <property type="component" value="Chromosome"/>
</dbReference>
<sequence length="37" mass="4236">MLGINARGRTCFKEALQSFVFPTFYHLSFLVALQESL</sequence>
<evidence type="ECO:0000313" key="1">
    <source>
        <dbReference type="EMBL" id="CBY25513.1"/>
    </source>
</evidence>
<organism evidence="1 2">
    <name type="scientific">Yersinia enterocolitica subsp. palearctica serotype O:3 (strain DSM 13030 / CIP 106945 / Y11)</name>
    <dbReference type="NCBI Taxonomy" id="930944"/>
    <lineage>
        <taxon>Bacteria</taxon>
        <taxon>Pseudomonadati</taxon>
        <taxon>Pseudomonadota</taxon>
        <taxon>Gammaproteobacteria</taxon>
        <taxon>Enterobacterales</taxon>
        <taxon>Yersiniaceae</taxon>
        <taxon>Yersinia</taxon>
    </lineage>
</organism>
<reference evidence="1 2" key="1">
    <citation type="journal article" date="2011" name="J. Bacteriol.">
        <title>Complete genome sequence of Yersinia enterocolitica subsp. palearctica serogroup O:3.</title>
        <authorList>
            <person name="Batzilla J."/>
            <person name="Hoper D."/>
            <person name="Antonenka U."/>
            <person name="Heesemann J."/>
            <person name="Rakin A."/>
        </authorList>
    </citation>
    <scope>NUCLEOTIDE SEQUENCE [LARGE SCALE GENOMIC DNA]</scope>
    <source>
        <strain evidence="2">DSM 13030 / CIP 106945 / Y11</strain>
    </source>
</reference>
<accession>A0A0H3NK98</accession>
<name>A0A0H3NK98_YERE1</name>
<gene>
    <name evidence="1" type="ordered locus">Y11_26681</name>
</gene>
<dbReference type="KEGG" id="yey:Y11_26681"/>
<evidence type="ECO:0000313" key="2">
    <source>
        <dbReference type="Proteomes" id="UP000008084"/>
    </source>
</evidence>
<proteinExistence type="predicted"/>